<gene>
    <name evidence="3" type="ORF">L207DRAFT_526961</name>
</gene>
<organism evidence="3 4">
    <name type="scientific">Hyaloscypha variabilis (strain UAMH 11265 / GT02V1 / F)</name>
    <name type="common">Meliniomyces variabilis</name>
    <dbReference type="NCBI Taxonomy" id="1149755"/>
    <lineage>
        <taxon>Eukaryota</taxon>
        <taxon>Fungi</taxon>
        <taxon>Dikarya</taxon>
        <taxon>Ascomycota</taxon>
        <taxon>Pezizomycotina</taxon>
        <taxon>Leotiomycetes</taxon>
        <taxon>Helotiales</taxon>
        <taxon>Hyaloscyphaceae</taxon>
        <taxon>Hyaloscypha</taxon>
        <taxon>Hyaloscypha variabilis</taxon>
    </lineage>
</organism>
<feature type="chain" id="PRO_5014357388" evidence="2">
    <location>
        <begin position="25"/>
        <end position="390"/>
    </location>
</feature>
<evidence type="ECO:0000256" key="2">
    <source>
        <dbReference type="SAM" id="SignalP"/>
    </source>
</evidence>
<dbReference type="AlphaFoldDB" id="A0A2J6RU07"/>
<dbReference type="Proteomes" id="UP000235786">
    <property type="component" value="Unassembled WGS sequence"/>
</dbReference>
<feature type="region of interest" description="Disordered" evidence="1">
    <location>
        <begin position="356"/>
        <end position="390"/>
    </location>
</feature>
<feature type="signal peptide" evidence="2">
    <location>
        <begin position="1"/>
        <end position="24"/>
    </location>
</feature>
<keyword evidence="2" id="KW-0732">Signal</keyword>
<proteinExistence type="predicted"/>
<evidence type="ECO:0000313" key="3">
    <source>
        <dbReference type="EMBL" id="PMD41998.1"/>
    </source>
</evidence>
<evidence type="ECO:0000256" key="1">
    <source>
        <dbReference type="SAM" id="MobiDB-lite"/>
    </source>
</evidence>
<reference evidence="3 4" key="1">
    <citation type="submission" date="2016-04" db="EMBL/GenBank/DDBJ databases">
        <title>A degradative enzymes factory behind the ericoid mycorrhizal symbiosis.</title>
        <authorList>
            <consortium name="DOE Joint Genome Institute"/>
            <person name="Martino E."/>
            <person name="Morin E."/>
            <person name="Grelet G."/>
            <person name="Kuo A."/>
            <person name="Kohler A."/>
            <person name="Daghino S."/>
            <person name="Barry K."/>
            <person name="Choi C."/>
            <person name="Cichocki N."/>
            <person name="Clum A."/>
            <person name="Copeland A."/>
            <person name="Hainaut M."/>
            <person name="Haridas S."/>
            <person name="Labutti K."/>
            <person name="Lindquist E."/>
            <person name="Lipzen A."/>
            <person name="Khouja H.-R."/>
            <person name="Murat C."/>
            <person name="Ohm R."/>
            <person name="Olson A."/>
            <person name="Spatafora J."/>
            <person name="Veneault-Fourrey C."/>
            <person name="Henrissat B."/>
            <person name="Grigoriev I."/>
            <person name="Martin F."/>
            <person name="Perotto S."/>
        </authorList>
    </citation>
    <scope>NUCLEOTIDE SEQUENCE [LARGE SCALE GENOMIC DNA]</scope>
    <source>
        <strain evidence="3 4">F</strain>
    </source>
</reference>
<protein>
    <submittedName>
        <fullName evidence="3">Uncharacterized protein</fullName>
    </submittedName>
</protein>
<name>A0A2J6RU07_HYAVF</name>
<keyword evidence="4" id="KW-1185">Reference proteome</keyword>
<dbReference type="OrthoDB" id="3944128at2759"/>
<evidence type="ECO:0000313" key="4">
    <source>
        <dbReference type="Proteomes" id="UP000235786"/>
    </source>
</evidence>
<sequence>MALKWKTAWSAVWTLMASTTVAIASEFDNYSIETLGTFSTYVETTCCYPSSNTVPIITLCDGFPRAVGFPTTIFNITSTTTYYNYTQVSIIESPLTNIAPTCTLDYSAPDCTRLWSSWDYTYTSLQPGKDSATELYADYARPPCTSPLRPCPTSTAACSIDADFVTMYYWPVTTASGDFCAHNGSILTPSPTDPGGRPNTVVSGTMTFTSPSVYIIANSAYAWYATKQRGYTTWGQSCGAVDRGFTYAVDPTSMSTIDPHTPDVLYSLDYQDLNTVRHEAYQRECGRRYGCTFFSSIVSDFTPFVKMPLAVNTVEPEWNGCSGLGQFAPDLVRLGEAVGSSPAGATLDGEVYGRASGPASNLHAKSTQTDRHHIPGSTPIGDYPRKEFVE</sequence>
<dbReference type="STRING" id="1149755.A0A2J6RU07"/>
<accession>A0A2J6RU07</accession>
<dbReference type="EMBL" id="KZ613943">
    <property type="protein sequence ID" value="PMD41998.1"/>
    <property type="molecule type" value="Genomic_DNA"/>
</dbReference>